<evidence type="ECO:0000313" key="2">
    <source>
        <dbReference type="EMBL" id="QKZ05886.1"/>
    </source>
</evidence>
<reference evidence="2 3" key="1">
    <citation type="submission" date="2020-06" db="EMBL/GenBank/DDBJ databases">
        <title>Pseudomonas eucalypticola sp. nov., an endophyte of Eucalyptus dunnii leaves with biocontrol ability of eucalyptus leaf blight.</title>
        <authorList>
            <person name="Liu Y."/>
            <person name="Song Z."/>
            <person name="Zeng H."/>
            <person name="Lu M."/>
            <person name="Wang X."/>
            <person name="Lian X."/>
            <person name="Zhang Q."/>
        </authorList>
    </citation>
    <scope>NUCLEOTIDE SEQUENCE [LARGE SCALE GENOMIC DNA]</scope>
    <source>
        <strain evidence="2 3">NP-1</strain>
    </source>
</reference>
<organism evidence="2 3">
    <name type="scientific">Pseudomonas eucalypticola</name>
    <dbReference type="NCBI Taxonomy" id="2599595"/>
    <lineage>
        <taxon>Bacteria</taxon>
        <taxon>Pseudomonadati</taxon>
        <taxon>Pseudomonadota</taxon>
        <taxon>Gammaproteobacteria</taxon>
        <taxon>Pseudomonadales</taxon>
        <taxon>Pseudomonadaceae</taxon>
        <taxon>Pseudomonas</taxon>
    </lineage>
</organism>
<dbReference type="AlphaFoldDB" id="A0A7D5HI95"/>
<name>A0A7D5HI95_9PSED</name>
<evidence type="ECO:0000256" key="1">
    <source>
        <dbReference type="SAM" id="SignalP"/>
    </source>
</evidence>
<protein>
    <recommendedName>
        <fullName evidence="4">Secreted protein</fullName>
    </recommendedName>
</protein>
<evidence type="ECO:0000313" key="3">
    <source>
        <dbReference type="Proteomes" id="UP000509568"/>
    </source>
</evidence>
<sequence>MRLQSLFLSLAACAAITLPQLASAGEWPAGAQSQFLSQCEKSAGEHATADQAKTACECSDKAITAKLSTAELKQVADSSNGVPAALQKKMMDAAASCRTKK</sequence>
<accession>A0A7D5HI95</accession>
<dbReference type="EMBL" id="CP056030">
    <property type="protein sequence ID" value="QKZ05886.1"/>
    <property type="molecule type" value="Genomic_DNA"/>
</dbReference>
<evidence type="ECO:0008006" key="4">
    <source>
        <dbReference type="Google" id="ProtNLM"/>
    </source>
</evidence>
<dbReference type="KEGG" id="pez:HWQ56_19685"/>
<dbReference type="RefSeq" id="WP_176571570.1">
    <property type="nucleotide sequence ID" value="NZ_CP056030.1"/>
</dbReference>
<gene>
    <name evidence="2" type="ORF">HWQ56_19685</name>
</gene>
<dbReference type="Proteomes" id="UP000509568">
    <property type="component" value="Chromosome"/>
</dbReference>
<feature type="signal peptide" evidence="1">
    <location>
        <begin position="1"/>
        <end position="24"/>
    </location>
</feature>
<feature type="chain" id="PRO_5028861089" description="Secreted protein" evidence="1">
    <location>
        <begin position="25"/>
        <end position="101"/>
    </location>
</feature>
<keyword evidence="1" id="KW-0732">Signal</keyword>
<proteinExistence type="predicted"/>
<keyword evidence="3" id="KW-1185">Reference proteome</keyword>